<reference evidence="12" key="1">
    <citation type="journal article" date="2023" name="Mol. Biol. Evol.">
        <title>Third-Generation Sequencing Reveals the Adaptive Role of the Epigenome in Three Deep-Sea Polychaetes.</title>
        <authorList>
            <person name="Perez M."/>
            <person name="Aroh O."/>
            <person name="Sun Y."/>
            <person name="Lan Y."/>
            <person name="Juniper S.K."/>
            <person name="Young C.R."/>
            <person name="Angers B."/>
            <person name="Qian P.Y."/>
        </authorList>
    </citation>
    <scope>NUCLEOTIDE SEQUENCE</scope>
    <source>
        <strain evidence="12">R07B-5</strain>
    </source>
</reference>
<evidence type="ECO:0000256" key="8">
    <source>
        <dbReference type="ARBA" id="ARBA00023180"/>
    </source>
</evidence>
<feature type="region of interest" description="Disordered" evidence="9">
    <location>
        <begin position="309"/>
        <end position="353"/>
    </location>
</feature>
<sequence>MENIGFLPPSAPNLVFKCKTYPKHLPCTIVKPGCVPDARPPPKEGWPNKPRDLNVTVFMKKHGSYAAPGLNITWRIPDDISYKSIKGFQLTLSVMSGSYVGRHICRTFNLSGAQWEPSDLREKVMFYYDGVYPCIRDTTFLVSLYSLPKSDAGHTPNNAFGYVVTPGMQSYDRPNPARWVTPMSFTFDTASNRVDVWFNLAPSDYRFVNYEIMLINATSQESNQWTQKTEVVVREGETGVRHVVFLKVCNGTYKIYVQPKNTGKYTQNCVCKDERGTCQEFCYASTSAVFNVMSKLPCRVATTTIMTTKTTRSPTTTQRTTTTRRTTTTKTTSAHALNTGSSRRAVTTTEEHRSPGIVSMANREGTTAGSEGLKDDKMAAIIVGVVLAIILLAIVSILFVHRRGYSGRNCESFPPWKKPQTIPPITVTYDLANNSKKGEPTLDLSNPALEGVEISRKRRVLLVYANDHPLHLAVVHHLAQFLNTNCACEVSFDQWSVDEIRRHSYVTWLWQEIGRAERIIIVNSLGAFRQYEAFQRNASYINVADDSPPQDDDFLVAMATIKNSFGRALGCSYEKLLMVYFPYTSETHVLRDINPGHRYKLMKHIEDVVLHIHGLQRFNPDSVQSMGGGLNYAHYHQLTWGEPLAESINKMAAYVSSQPNWFDKRFTLVRSDSGFSSDGVETENQSESPREASGLDSTTLMISQWCHLSLGGIGRAGISAWPWGRSIRNMSSM</sequence>
<dbReference type="Pfam" id="PF23608">
    <property type="entry name" value="Ig_ILCR1"/>
    <property type="match status" value="1"/>
</dbReference>
<dbReference type="PROSITE" id="PS51534">
    <property type="entry name" value="SEFIR"/>
    <property type="match status" value="1"/>
</dbReference>
<keyword evidence="5 10" id="KW-1133">Transmembrane helix</keyword>
<evidence type="ECO:0000256" key="6">
    <source>
        <dbReference type="ARBA" id="ARBA00023136"/>
    </source>
</evidence>
<feature type="compositionally biased region" description="Low complexity" evidence="9">
    <location>
        <begin position="309"/>
        <end position="332"/>
    </location>
</feature>
<proteinExistence type="predicted"/>
<keyword evidence="3 10" id="KW-0812">Transmembrane</keyword>
<dbReference type="PANTHER" id="PTHR15583:SF7">
    <property type="entry name" value="INTERLEUKIN CYTOKINE RECEPTOR-RELATED PROTEIN 2"/>
    <property type="match status" value="1"/>
</dbReference>
<evidence type="ECO:0000256" key="7">
    <source>
        <dbReference type="ARBA" id="ARBA00023170"/>
    </source>
</evidence>
<evidence type="ECO:0000313" key="12">
    <source>
        <dbReference type="EMBL" id="KAK2189872.1"/>
    </source>
</evidence>
<dbReference type="Proteomes" id="UP001209878">
    <property type="component" value="Unassembled WGS sequence"/>
</dbReference>
<comment type="subcellular location">
    <subcellularLocation>
        <location evidence="1">Cell membrane</location>
        <topology evidence="1">Single-pass type I membrane protein</topology>
    </subcellularLocation>
</comment>
<dbReference type="Pfam" id="PF08357">
    <property type="entry name" value="SEFIR"/>
    <property type="match status" value="1"/>
</dbReference>
<evidence type="ECO:0000256" key="10">
    <source>
        <dbReference type="SAM" id="Phobius"/>
    </source>
</evidence>
<protein>
    <recommendedName>
        <fullName evidence="11">SEFIR domain-containing protein</fullName>
    </recommendedName>
</protein>
<keyword evidence="6 10" id="KW-0472">Membrane</keyword>
<evidence type="ECO:0000256" key="2">
    <source>
        <dbReference type="ARBA" id="ARBA00022475"/>
    </source>
</evidence>
<accession>A0AAD9P8C5</accession>
<dbReference type="InterPro" id="IPR013568">
    <property type="entry name" value="SEFIR_dom"/>
</dbReference>
<dbReference type="Gene3D" id="2.60.40.2160">
    <property type="entry name" value="Interleukin-17 receptor A/B, fibronectin-III-like domain 1"/>
    <property type="match status" value="1"/>
</dbReference>
<evidence type="ECO:0000256" key="5">
    <source>
        <dbReference type="ARBA" id="ARBA00022989"/>
    </source>
</evidence>
<dbReference type="GO" id="GO:0005886">
    <property type="term" value="C:plasma membrane"/>
    <property type="evidence" value="ECO:0007669"/>
    <property type="project" value="UniProtKB-SubCell"/>
</dbReference>
<feature type="compositionally biased region" description="Polar residues" evidence="9">
    <location>
        <begin position="333"/>
        <end position="348"/>
    </location>
</feature>
<dbReference type="InterPro" id="IPR057066">
    <property type="entry name" value="Ig_ILCR1"/>
</dbReference>
<keyword evidence="7" id="KW-0675">Receptor</keyword>
<keyword evidence="13" id="KW-1185">Reference proteome</keyword>
<gene>
    <name evidence="12" type="ORF">NP493_95g07002</name>
</gene>
<dbReference type="InterPro" id="IPR038683">
    <property type="entry name" value="IL17RA/B_FnIII-like_1_sf"/>
</dbReference>
<dbReference type="Gene3D" id="3.40.50.11530">
    <property type="match status" value="1"/>
</dbReference>
<feature type="domain" description="SEFIR" evidence="11">
    <location>
        <begin position="457"/>
        <end position="610"/>
    </location>
</feature>
<organism evidence="12 13">
    <name type="scientific">Ridgeia piscesae</name>
    <name type="common">Tubeworm</name>
    <dbReference type="NCBI Taxonomy" id="27915"/>
    <lineage>
        <taxon>Eukaryota</taxon>
        <taxon>Metazoa</taxon>
        <taxon>Spiralia</taxon>
        <taxon>Lophotrochozoa</taxon>
        <taxon>Annelida</taxon>
        <taxon>Polychaeta</taxon>
        <taxon>Sedentaria</taxon>
        <taxon>Canalipalpata</taxon>
        <taxon>Sabellida</taxon>
        <taxon>Siboglinidae</taxon>
        <taxon>Ridgeia</taxon>
    </lineage>
</organism>
<evidence type="ECO:0000256" key="3">
    <source>
        <dbReference type="ARBA" id="ARBA00022692"/>
    </source>
</evidence>
<evidence type="ECO:0000313" key="13">
    <source>
        <dbReference type="Proteomes" id="UP001209878"/>
    </source>
</evidence>
<dbReference type="EMBL" id="JAODUO010000095">
    <property type="protein sequence ID" value="KAK2189872.1"/>
    <property type="molecule type" value="Genomic_DNA"/>
</dbReference>
<dbReference type="PANTHER" id="PTHR15583">
    <property type="entry name" value="INTERLEUKIN-17 RECEPTOR"/>
    <property type="match status" value="1"/>
</dbReference>
<evidence type="ECO:0000259" key="11">
    <source>
        <dbReference type="PROSITE" id="PS51534"/>
    </source>
</evidence>
<keyword evidence="8" id="KW-0325">Glycoprotein</keyword>
<evidence type="ECO:0000256" key="1">
    <source>
        <dbReference type="ARBA" id="ARBA00004251"/>
    </source>
</evidence>
<dbReference type="AlphaFoldDB" id="A0AAD9P8C5"/>
<keyword evidence="4" id="KW-0732">Signal</keyword>
<feature type="transmembrane region" description="Helical" evidence="10">
    <location>
        <begin position="378"/>
        <end position="400"/>
    </location>
</feature>
<dbReference type="InterPro" id="IPR039465">
    <property type="entry name" value="IL-17_rcpt-like"/>
</dbReference>
<evidence type="ECO:0000256" key="4">
    <source>
        <dbReference type="ARBA" id="ARBA00022729"/>
    </source>
</evidence>
<name>A0AAD9P8C5_RIDPI</name>
<evidence type="ECO:0000256" key="9">
    <source>
        <dbReference type="SAM" id="MobiDB-lite"/>
    </source>
</evidence>
<keyword evidence="2" id="KW-1003">Cell membrane</keyword>
<dbReference type="GO" id="GO:0030368">
    <property type="term" value="F:interleukin-17 receptor activity"/>
    <property type="evidence" value="ECO:0007669"/>
    <property type="project" value="InterPro"/>
</dbReference>
<comment type="caution">
    <text evidence="12">The sequence shown here is derived from an EMBL/GenBank/DDBJ whole genome shotgun (WGS) entry which is preliminary data.</text>
</comment>